<organism evidence="3 4">
    <name type="scientific">Galemys pyrenaicus</name>
    <name type="common">Iberian desman</name>
    <name type="synonym">Pyrenean desman</name>
    <dbReference type="NCBI Taxonomy" id="202257"/>
    <lineage>
        <taxon>Eukaryota</taxon>
        <taxon>Metazoa</taxon>
        <taxon>Chordata</taxon>
        <taxon>Craniata</taxon>
        <taxon>Vertebrata</taxon>
        <taxon>Euteleostomi</taxon>
        <taxon>Mammalia</taxon>
        <taxon>Eutheria</taxon>
        <taxon>Laurasiatheria</taxon>
        <taxon>Eulipotyphla</taxon>
        <taxon>Talpidae</taxon>
        <taxon>Galemys</taxon>
    </lineage>
</organism>
<feature type="compositionally biased region" description="Low complexity" evidence="1">
    <location>
        <begin position="66"/>
        <end position="85"/>
    </location>
</feature>
<dbReference type="Pfam" id="PF16496">
    <property type="entry name" value="SWIRM-assoc_2"/>
    <property type="match status" value="1"/>
</dbReference>
<protein>
    <submittedName>
        <fullName evidence="3">SWI/SNF complex subunit SMARCC2</fullName>
    </submittedName>
</protein>
<feature type="compositionally biased region" description="Low complexity" evidence="1">
    <location>
        <begin position="123"/>
        <end position="132"/>
    </location>
</feature>
<dbReference type="InterPro" id="IPR032450">
    <property type="entry name" value="SMARCC_N"/>
</dbReference>
<comment type="caution">
    <text evidence="3">The sequence shown here is derived from an EMBL/GenBank/DDBJ whole genome shotgun (WGS) entry which is preliminary data.</text>
</comment>
<feature type="compositionally biased region" description="Gly residues" evidence="1">
    <location>
        <begin position="42"/>
        <end position="51"/>
    </location>
</feature>
<reference evidence="3" key="1">
    <citation type="journal article" date="2021" name="Evol. Appl.">
        <title>The genome of the Pyrenean desman and the effects of bottlenecks and inbreeding on the genomic landscape of an endangered species.</title>
        <authorList>
            <person name="Escoda L."/>
            <person name="Castresana J."/>
        </authorList>
    </citation>
    <scope>NUCLEOTIDE SEQUENCE</scope>
    <source>
        <strain evidence="3">IBE-C5619</strain>
    </source>
</reference>
<feature type="domain" description="SMARCC N-terminal" evidence="2">
    <location>
        <begin position="4"/>
        <end position="38"/>
    </location>
</feature>
<sequence length="219" mass="22641">MAVRKKDGGPNVKYYEAADTVTQFDNVRLWLGKNYKKVGRQGRTGAGGGTKGPRPPVPQDPDHSPAARSPSPAASGAAPCAPSGALRSSPGLLYRPHSGSGSSPRPHHCALCPLFASSGPAGPGASSPPFLSHPLPGLSGRNGRGWKGVQNGTPPHTACPPQCPPELPMKPGILPSGFPSALHFFLLSFAACGKCDGDLEDCPSDPGYETYPVLWVSES</sequence>
<name>A0A8J6A064_GALPY</name>
<dbReference type="OrthoDB" id="118550at2759"/>
<evidence type="ECO:0000313" key="3">
    <source>
        <dbReference type="EMBL" id="KAG8510257.1"/>
    </source>
</evidence>
<dbReference type="EMBL" id="JAGFMF010011883">
    <property type="protein sequence ID" value="KAG8510257.1"/>
    <property type="molecule type" value="Genomic_DNA"/>
</dbReference>
<gene>
    <name evidence="3" type="ORF">J0S82_003423</name>
</gene>
<evidence type="ECO:0000256" key="1">
    <source>
        <dbReference type="SAM" id="MobiDB-lite"/>
    </source>
</evidence>
<dbReference type="Proteomes" id="UP000700334">
    <property type="component" value="Unassembled WGS sequence"/>
</dbReference>
<dbReference type="AlphaFoldDB" id="A0A8J6A064"/>
<proteinExistence type="predicted"/>
<evidence type="ECO:0000313" key="4">
    <source>
        <dbReference type="Proteomes" id="UP000700334"/>
    </source>
</evidence>
<feature type="region of interest" description="Disordered" evidence="1">
    <location>
        <begin position="123"/>
        <end position="157"/>
    </location>
</feature>
<accession>A0A8J6A064</accession>
<keyword evidence="4" id="KW-1185">Reference proteome</keyword>
<feature type="region of interest" description="Disordered" evidence="1">
    <location>
        <begin position="33"/>
        <end position="100"/>
    </location>
</feature>
<evidence type="ECO:0000259" key="2">
    <source>
        <dbReference type="Pfam" id="PF16496"/>
    </source>
</evidence>